<evidence type="ECO:0000256" key="1">
    <source>
        <dbReference type="ARBA" id="ARBA00006765"/>
    </source>
</evidence>
<dbReference type="STRING" id="105231.A0A1Y1HLG0"/>
<protein>
    <submittedName>
        <fullName evidence="3">Caleosin</fullName>
    </submittedName>
</protein>
<evidence type="ECO:0000313" key="3">
    <source>
        <dbReference type="EMBL" id="GAQ78492.1"/>
    </source>
</evidence>
<dbReference type="EMBL" id="DF236963">
    <property type="protein sequence ID" value="GAQ78492.1"/>
    <property type="molecule type" value="Genomic_DNA"/>
</dbReference>
<evidence type="ECO:0000313" key="4">
    <source>
        <dbReference type="Proteomes" id="UP000054558"/>
    </source>
</evidence>
<comment type="similarity">
    <text evidence="1">Belongs to the caleosin family.</text>
</comment>
<name>A0A1Y1HLG0_KLENI</name>
<dbReference type="GO" id="GO:0005509">
    <property type="term" value="F:calcium ion binding"/>
    <property type="evidence" value="ECO:0000318"/>
    <property type="project" value="GO_Central"/>
</dbReference>
<proteinExistence type="inferred from homology"/>
<dbReference type="InterPro" id="IPR007736">
    <property type="entry name" value="Caleosin-related"/>
</dbReference>
<organism evidence="3 4">
    <name type="scientific">Klebsormidium nitens</name>
    <name type="common">Green alga</name>
    <name type="synonym">Ulothrix nitens</name>
    <dbReference type="NCBI Taxonomy" id="105231"/>
    <lineage>
        <taxon>Eukaryota</taxon>
        <taxon>Viridiplantae</taxon>
        <taxon>Streptophyta</taxon>
        <taxon>Klebsormidiophyceae</taxon>
        <taxon>Klebsormidiales</taxon>
        <taxon>Klebsormidiaceae</taxon>
        <taxon>Klebsormidium</taxon>
    </lineage>
</organism>
<dbReference type="PANTHER" id="PTHR31495">
    <property type="entry name" value="PEROXYGENASE 3-RELATED"/>
    <property type="match status" value="1"/>
</dbReference>
<sequence>MAPLKASETVAPAAPVTYERPVPTDLDSKMDSPSVPRAQLAATPEYPQGSADFKDPKGMSVLQQHVEFFDRRKTGIIMPWDTYEGFRALGWNIFFSVIFTFILNSSLSYSTQDGWLPDPLLSIKVRNIHSAKHGSDTHVYDYEGRFCPEKFEALFTQFDHGNKGGLTFEELLEMTEKHRMPYDFFGWMAEKLEWGLTWWLLKDENGLVSKESIRGSYDGSIYYRVEAARKAMKKEE</sequence>
<dbReference type="Proteomes" id="UP000054558">
    <property type="component" value="Unassembled WGS sequence"/>
</dbReference>
<keyword evidence="4" id="KW-1185">Reference proteome</keyword>
<evidence type="ECO:0000256" key="2">
    <source>
        <dbReference type="SAM" id="MobiDB-lite"/>
    </source>
</evidence>
<dbReference type="AlphaFoldDB" id="A0A1Y1HLG0"/>
<gene>
    <name evidence="3" type="ORF">KFL_000140110</name>
</gene>
<feature type="region of interest" description="Disordered" evidence="2">
    <location>
        <begin position="15"/>
        <end position="36"/>
    </location>
</feature>
<dbReference type="PANTHER" id="PTHR31495:SF20">
    <property type="entry name" value="CALEOSIN-RELATED FAMILY PROTEIN"/>
    <property type="match status" value="1"/>
</dbReference>
<dbReference type="Pfam" id="PF05042">
    <property type="entry name" value="Caleosin"/>
    <property type="match status" value="1"/>
</dbReference>
<dbReference type="OrthoDB" id="640742at2759"/>
<reference evidence="3 4" key="1">
    <citation type="journal article" date="2014" name="Nat. Commun.">
        <title>Klebsormidium flaccidum genome reveals primary factors for plant terrestrial adaptation.</title>
        <authorList>
            <person name="Hori K."/>
            <person name="Maruyama F."/>
            <person name="Fujisawa T."/>
            <person name="Togashi T."/>
            <person name="Yamamoto N."/>
            <person name="Seo M."/>
            <person name="Sato S."/>
            <person name="Yamada T."/>
            <person name="Mori H."/>
            <person name="Tajima N."/>
            <person name="Moriyama T."/>
            <person name="Ikeuchi M."/>
            <person name="Watanabe M."/>
            <person name="Wada H."/>
            <person name="Kobayashi K."/>
            <person name="Saito M."/>
            <person name="Masuda T."/>
            <person name="Sasaki-Sekimoto Y."/>
            <person name="Mashiguchi K."/>
            <person name="Awai K."/>
            <person name="Shimojima M."/>
            <person name="Masuda S."/>
            <person name="Iwai M."/>
            <person name="Nobusawa T."/>
            <person name="Narise T."/>
            <person name="Kondo S."/>
            <person name="Saito H."/>
            <person name="Sato R."/>
            <person name="Murakawa M."/>
            <person name="Ihara Y."/>
            <person name="Oshima-Yamada Y."/>
            <person name="Ohtaka K."/>
            <person name="Satoh M."/>
            <person name="Sonobe K."/>
            <person name="Ishii M."/>
            <person name="Ohtani R."/>
            <person name="Kanamori-Sato M."/>
            <person name="Honoki R."/>
            <person name="Miyazaki D."/>
            <person name="Mochizuki H."/>
            <person name="Umetsu J."/>
            <person name="Higashi K."/>
            <person name="Shibata D."/>
            <person name="Kamiya Y."/>
            <person name="Sato N."/>
            <person name="Nakamura Y."/>
            <person name="Tabata S."/>
            <person name="Ida S."/>
            <person name="Kurokawa K."/>
            <person name="Ohta H."/>
        </authorList>
    </citation>
    <scope>NUCLEOTIDE SEQUENCE [LARGE SCALE GENOMIC DNA]</scope>
    <source>
        <strain evidence="3 4">NIES-2285</strain>
    </source>
</reference>
<accession>A0A1Y1HLG0</accession>
<dbReference type="SUPFAM" id="SSF47473">
    <property type="entry name" value="EF-hand"/>
    <property type="match status" value="1"/>
</dbReference>
<dbReference type="GO" id="GO:0004497">
    <property type="term" value="F:monooxygenase activity"/>
    <property type="evidence" value="ECO:0000318"/>
    <property type="project" value="GO_Central"/>
</dbReference>
<dbReference type="InterPro" id="IPR011992">
    <property type="entry name" value="EF-hand-dom_pair"/>
</dbReference>
<dbReference type="OMA" id="RLAYSWL"/>